<evidence type="ECO:0000256" key="3">
    <source>
        <dbReference type="ARBA" id="ARBA00021330"/>
    </source>
</evidence>
<comment type="similarity">
    <text evidence="2">Belongs to the methyltransferase superfamily. HEN1 family.</text>
</comment>
<dbReference type="GO" id="GO:0003723">
    <property type="term" value="F:RNA binding"/>
    <property type="evidence" value="ECO:0007669"/>
    <property type="project" value="UniProtKB-KW"/>
</dbReference>
<dbReference type="Pfam" id="PF12623">
    <property type="entry name" value="Hen1_L"/>
    <property type="match status" value="1"/>
</dbReference>
<dbReference type="AlphaFoldDB" id="A0A2A2TGM6"/>
<dbReference type="RefSeq" id="WP_095722870.1">
    <property type="nucleotide sequence ID" value="NZ_NTFS01000194.1"/>
</dbReference>
<dbReference type="PANTHER" id="PTHR21404:SF3">
    <property type="entry name" value="SMALL RNA 2'-O-METHYLTRANSFERASE"/>
    <property type="match status" value="1"/>
</dbReference>
<evidence type="ECO:0000256" key="11">
    <source>
        <dbReference type="ARBA" id="ARBA00035025"/>
    </source>
</evidence>
<comment type="cofactor">
    <cofactor evidence="1">
        <name>Mg(2+)</name>
        <dbReference type="ChEBI" id="CHEBI:18420"/>
    </cofactor>
</comment>
<dbReference type="GO" id="GO:0046872">
    <property type="term" value="F:metal ion binding"/>
    <property type="evidence" value="ECO:0007669"/>
    <property type="project" value="UniProtKB-KW"/>
</dbReference>
<evidence type="ECO:0000259" key="13">
    <source>
        <dbReference type="Pfam" id="PF08242"/>
    </source>
</evidence>
<organism evidence="15 16">
    <name type="scientific">Brunnivagina elsteri CCALA 953</name>
    <dbReference type="NCBI Taxonomy" id="987040"/>
    <lineage>
        <taxon>Bacteria</taxon>
        <taxon>Bacillati</taxon>
        <taxon>Cyanobacteriota</taxon>
        <taxon>Cyanophyceae</taxon>
        <taxon>Nostocales</taxon>
        <taxon>Calotrichaceae</taxon>
        <taxon>Brunnivagina</taxon>
    </lineage>
</organism>
<dbReference type="InterPro" id="IPR024740">
    <property type="entry name" value="Hen1_N"/>
</dbReference>
<gene>
    <name evidence="15" type="ORF">CK510_17165</name>
</gene>
<keyword evidence="4 15" id="KW-0489">Methyltransferase</keyword>
<dbReference type="OrthoDB" id="9778766at2"/>
<keyword evidence="9" id="KW-0694">RNA-binding</keyword>
<evidence type="ECO:0000256" key="6">
    <source>
        <dbReference type="ARBA" id="ARBA00022691"/>
    </source>
</evidence>
<evidence type="ECO:0000256" key="1">
    <source>
        <dbReference type="ARBA" id="ARBA00001946"/>
    </source>
</evidence>
<dbReference type="PANTHER" id="PTHR21404">
    <property type="entry name" value="HEN1"/>
    <property type="match status" value="1"/>
</dbReference>
<keyword evidence="10" id="KW-0943">RNA-mediated gene silencing</keyword>
<dbReference type="CDD" id="cd02440">
    <property type="entry name" value="AdoMet_MTases"/>
    <property type="match status" value="1"/>
</dbReference>
<dbReference type="InterPro" id="IPR026610">
    <property type="entry name" value="Hen1"/>
</dbReference>
<feature type="domain" description="Hen1 N-terminal" evidence="14">
    <location>
        <begin position="1"/>
        <end position="237"/>
    </location>
</feature>
<dbReference type="NCBIfam" id="TIGR04074">
    <property type="entry name" value="bacter_Hen1"/>
    <property type="match status" value="1"/>
</dbReference>
<evidence type="ECO:0000256" key="4">
    <source>
        <dbReference type="ARBA" id="ARBA00022603"/>
    </source>
</evidence>
<dbReference type="Gene3D" id="3.40.50.150">
    <property type="entry name" value="Vaccinia Virus protein VP39"/>
    <property type="match status" value="1"/>
</dbReference>
<evidence type="ECO:0000313" key="16">
    <source>
        <dbReference type="Proteomes" id="UP000218238"/>
    </source>
</evidence>
<dbReference type="Proteomes" id="UP000218238">
    <property type="component" value="Unassembled WGS sequence"/>
</dbReference>
<dbReference type="InterPro" id="IPR029063">
    <property type="entry name" value="SAM-dependent_MTases_sf"/>
</dbReference>
<proteinExistence type="inferred from homology"/>
<name>A0A2A2TGM6_9CYAN</name>
<dbReference type="InterPro" id="IPR013217">
    <property type="entry name" value="Methyltransf_12"/>
</dbReference>
<keyword evidence="16" id="KW-1185">Reference proteome</keyword>
<evidence type="ECO:0000256" key="2">
    <source>
        <dbReference type="ARBA" id="ARBA00009026"/>
    </source>
</evidence>
<evidence type="ECO:0000259" key="14">
    <source>
        <dbReference type="Pfam" id="PF12623"/>
    </source>
</evidence>
<evidence type="ECO:0000256" key="5">
    <source>
        <dbReference type="ARBA" id="ARBA00022679"/>
    </source>
</evidence>
<dbReference type="EMBL" id="NTFS01000194">
    <property type="protein sequence ID" value="PAX52841.1"/>
    <property type="molecule type" value="Genomic_DNA"/>
</dbReference>
<keyword evidence="7" id="KW-0479">Metal-binding</keyword>
<dbReference type="Gene3D" id="3.30.1610.20">
    <property type="entry name" value="Hen1, N-terminal domain"/>
    <property type="match status" value="1"/>
</dbReference>
<evidence type="ECO:0000256" key="10">
    <source>
        <dbReference type="ARBA" id="ARBA00023158"/>
    </source>
</evidence>
<dbReference type="GO" id="GO:0031047">
    <property type="term" value="P:regulatory ncRNA-mediated gene silencing"/>
    <property type="evidence" value="ECO:0007669"/>
    <property type="project" value="UniProtKB-KW"/>
</dbReference>
<reference evidence="15 16" key="1">
    <citation type="submission" date="2017-08" db="EMBL/GenBank/DDBJ databases">
        <title>Draft genome sequence of filamentous cyanobacterium Calothrix elsteri CCALA 953.</title>
        <authorList>
            <person name="Gagunashvili A.N."/>
            <person name="Elster J."/>
            <person name="Andresson O.S."/>
        </authorList>
    </citation>
    <scope>NUCLEOTIDE SEQUENCE [LARGE SCALE GENOMIC DNA]</scope>
    <source>
        <strain evidence="15 16">CCALA 953</strain>
    </source>
</reference>
<dbReference type="SUPFAM" id="SSF53335">
    <property type="entry name" value="S-adenosyl-L-methionine-dependent methyltransferases"/>
    <property type="match status" value="1"/>
</dbReference>
<protein>
    <recommendedName>
        <fullName evidence="3">Small RNA 2'-O-methyltransferase</fullName>
        <ecNumber evidence="11">2.1.1.386</ecNumber>
    </recommendedName>
</protein>
<dbReference type="Pfam" id="PF08242">
    <property type="entry name" value="Methyltransf_12"/>
    <property type="match status" value="1"/>
</dbReference>
<keyword evidence="5 15" id="KW-0808">Transferase</keyword>
<dbReference type="EC" id="2.1.1.386" evidence="11"/>
<accession>A0A2A2TGM6</accession>
<sequence length="461" mass="52644">MLLTISTTNQPATDLGYLLHKHPDKCQSFPLSFGKAHIFYPEASETLCTAALLLDINPIKLVRGRGATLEHYVTDRPYVASSFLSVAMSHVFSTAMGGRCKDKPELVQTPIPLTAKMSVVPCWGGEEILRELFEPLGYTVIAENHQLDEKFPEWGNSKYYTVELANTIPLSELLSHLYVLIPVLDDEKHYWVGEDEVEKLLRHGEGWLNTHPAKEKITSRYLKRRGNLTRQALAQLAETDNFDPDAIALAQTEEEIAIEKPLSLNKQRMLTVVDTLKANNVKQIIDMGCGEGTLLRYLLKELCFDKIAGVDVSYRALEIAKERIDKLHLPRNQWEKLQIFQGALTYQDKRFKNYDAVTLIEVIEHLDLPRLSSLERVIFEFSHPKLVIVTTPNIEYNIKFENLSAGKLRHKDHRFEWTRVEFETWANLVAEKFGYTVSFQPIGDIDMEVGSPTQMALFKQN</sequence>
<evidence type="ECO:0000256" key="9">
    <source>
        <dbReference type="ARBA" id="ARBA00022884"/>
    </source>
</evidence>
<feature type="domain" description="Methyltransferase type 12" evidence="13">
    <location>
        <begin position="286"/>
        <end position="370"/>
    </location>
</feature>
<dbReference type="InterPro" id="IPR024026">
    <property type="entry name" value="3'-RNA_MeTfrase_Hen1_bac"/>
</dbReference>
<dbReference type="GO" id="GO:0090486">
    <property type="term" value="F:small RNA 2'-O-methyltransferase activity"/>
    <property type="evidence" value="ECO:0007669"/>
    <property type="project" value="UniProtKB-EC"/>
</dbReference>
<comment type="caution">
    <text evidence="15">The sequence shown here is derived from an EMBL/GenBank/DDBJ whole genome shotgun (WGS) entry which is preliminary data.</text>
</comment>
<comment type="catalytic activity">
    <reaction evidence="12">
        <text>small RNA 3'-end nucleotide + S-adenosyl-L-methionine = small RNA 3'-end 2'-O-methylnucleotide + S-adenosyl-L-homocysteine + H(+)</text>
        <dbReference type="Rhea" id="RHEA:37887"/>
        <dbReference type="Rhea" id="RHEA-COMP:10415"/>
        <dbReference type="Rhea" id="RHEA-COMP:10416"/>
        <dbReference type="ChEBI" id="CHEBI:15378"/>
        <dbReference type="ChEBI" id="CHEBI:57856"/>
        <dbReference type="ChEBI" id="CHEBI:59789"/>
        <dbReference type="ChEBI" id="CHEBI:74896"/>
        <dbReference type="ChEBI" id="CHEBI:74898"/>
        <dbReference type="EC" id="2.1.1.386"/>
    </reaction>
</comment>
<keyword evidence="6" id="KW-0949">S-adenosyl-L-methionine</keyword>
<evidence type="ECO:0000256" key="7">
    <source>
        <dbReference type="ARBA" id="ARBA00022723"/>
    </source>
</evidence>
<evidence type="ECO:0000313" key="15">
    <source>
        <dbReference type="EMBL" id="PAX52841.1"/>
    </source>
</evidence>
<evidence type="ECO:0000256" key="12">
    <source>
        <dbReference type="ARBA" id="ARBA00048418"/>
    </source>
</evidence>
<evidence type="ECO:0000256" key="8">
    <source>
        <dbReference type="ARBA" id="ARBA00022842"/>
    </source>
</evidence>
<dbReference type="GO" id="GO:0001510">
    <property type="term" value="P:RNA methylation"/>
    <property type="evidence" value="ECO:0007669"/>
    <property type="project" value="InterPro"/>
</dbReference>
<keyword evidence="8" id="KW-0460">Magnesium</keyword>
<dbReference type="InterPro" id="IPR038546">
    <property type="entry name" value="Hen1_N_sf"/>
</dbReference>